<evidence type="ECO:0000256" key="3">
    <source>
        <dbReference type="ARBA" id="ARBA00022989"/>
    </source>
</evidence>
<evidence type="ECO:0000313" key="8">
    <source>
        <dbReference type="EMBL" id="GAA4287271.1"/>
    </source>
</evidence>
<reference evidence="9" key="1">
    <citation type="journal article" date="2019" name="Int. J. Syst. Evol. Microbiol.">
        <title>The Global Catalogue of Microorganisms (GCM) 10K type strain sequencing project: providing services to taxonomists for standard genome sequencing and annotation.</title>
        <authorList>
            <consortium name="The Broad Institute Genomics Platform"/>
            <consortium name="The Broad Institute Genome Sequencing Center for Infectious Disease"/>
            <person name="Wu L."/>
            <person name="Ma J."/>
        </authorList>
    </citation>
    <scope>NUCLEOTIDE SEQUENCE [LARGE SCALE GENOMIC DNA]</scope>
    <source>
        <strain evidence="9">JCM 17459</strain>
    </source>
</reference>
<evidence type="ECO:0000313" key="9">
    <source>
        <dbReference type="Proteomes" id="UP001499841"/>
    </source>
</evidence>
<evidence type="ECO:0000256" key="4">
    <source>
        <dbReference type="ARBA" id="ARBA00023136"/>
    </source>
</evidence>
<evidence type="ECO:0000256" key="1">
    <source>
        <dbReference type="ARBA" id="ARBA00004141"/>
    </source>
</evidence>
<feature type="transmembrane region" description="Helical" evidence="6">
    <location>
        <begin position="93"/>
        <end position="111"/>
    </location>
</feature>
<proteinExistence type="predicted"/>
<comment type="subcellular location">
    <subcellularLocation>
        <location evidence="1">Membrane</location>
        <topology evidence="1">Multi-pass membrane protein</topology>
    </subcellularLocation>
</comment>
<feature type="compositionally biased region" description="Basic and acidic residues" evidence="5">
    <location>
        <begin position="33"/>
        <end position="45"/>
    </location>
</feature>
<evidence type="ECO:0000259" key="7">
    <source>
        <dbReference type="Pfam" id="PF13515"/>
    </source>
</evidence>
<feature type="transmembrane region" description="Helical" evidence="6">
    <location>
        <begin position="220"/>
        <end position="239"/>
    </location>
</feature>
<feature type="transmembrane region" description="Helical" evidence="6">
    <location>
        <begin position="189"/>
        <end position="208"/>
    </location>
</feature>
<evidence type="ECO:0000256" key="6">
    <source>
        <dbReference type="SAM" id="Phobius"/>
    </source>
</evidence>
<keyword evidence="9" id="KW-1185">Reference proteome</keyword>
<dbReference type="EMBL" id="BAABBA010000006">
    <property type="protein sequence ID" value="GAA4287271.1"/>
    <property type="molecule type" value="Genomic_DNA"/>
</dbReference>
<accession>A0ABP8ETH6</accession>
<evidence type="ECO:0000256" key="5">
    <source>
        <dbReference type="SAM" id="MobiDB-lite"/>
    </source>
</evidence>
<dbReference type="Pfam" id="PF13515">
    <property type="entry name" value="FUSC_2"/>
    <property type="match status" value="1"/>
</dbReference>
<dbReference type="InterPro" id="IPR049453">
    <property type="entry name" value="Memb_transporter_dom"/>
</dbReference>
<organism evidence="8 9">
    <name type="scientific">Georgenia daeguensis</name>
    <dbReference type="NCBI Taxonomy" id="908355"/>
    <lineage>
        <taxon>Bacteria</taxon>
        <taxon>Bacillati</taxon>
        <taxon>Actinomycetota</taxon>
        <taxon>Actinomycetes</taxon>
        <taxon>Micrococcales</taxon>
        <taxon>Bogoriellaceae</taxon>
        <taxon>Georgenia</taxon>
    </lineage>
</organism>
<dbReference type="RefSeq" id="WP_345039704.1">
    <property type="nucleotide sequence ID" value="NZ_BAABBA010000006.1"/>
</dbReference>
<keyword evidence="3 6" id="KW-1133">Transmembrane helix</keyword>
<protein>
    <submittedName>
        <fullName evidence="8">FUSC family protein</fullName>
    </submittedName>
</protein>
<gene>
    <name evidence="8" type="ORF">GCM10022262_16300</name>
</gene>
<comment type="caution">
    <text evidence="8">The sequence shown here is derived from an EMBL/GenBank/DDBJ whole genome shotgun (WGS) entry which is preliminary data.</text>
</comment>
<dbReference type="Proteomes" id="UP001499841">
    <property type="component" value="Unassembled WGS sequence"/>
</dbReference>
<feature type="domain" description="Integral membrane bound transporter" evidence="7">
    <location>
        <begin position="110"/>
        <end position="230"/>
    </location>
</feature>
<feature type="region of interest" description="Disordered" evidence="5">
    <location>
        <begin position="1"/>
        <end position="56"/>
    </location>
</feature>
<feature type="transmembrane region" description="Helical" evidence="6">
    <location>
        <begin position="158"/>
        <end position="177"/>
    </location>
</feature>
<name>A0ABP8ETH6_9MICO</name>
<keyword evidence="2 6" id="KW-0812">Transmembrane</keyword>
<sequence length="432" mass="45188">MTARPARPGAERSGADGPRSGAERSSAEAPRSGAERSSAEGRRPAPDASGARARRSGAARLVAAGIGRTMDLRRWRVVLRVQARQGRRRTSDAFVPILTAALAAGLAYLVSGSLLGHQLPMFAPIAAWVCLGFSPDRQLRRVAEMGAGVTLGVGLGELFAALFGAGPVQIFAVLLFSALTARFLDRGQLFTTQAGVQSIVIVAMPASMFTDGAVGRWSDALVGAALALLVTALLPGDVVRRPRRLGQEVLGELASMLATLGRGLRTGDPQLAADALAQGRGTQGGLDAWVTAVRSAKELVRVNPALRAERATIAELGRVSTLADRAMRNARVVCRRAVVAIEEDGPSPDIADEVDAVATALSSLAAAIGHGDPPEHARATLVRVSATLVPVLHAEEGWRKQTLVSLLRSLVVDALQMTGMSRRQAMAQLAEG</sequence>
<keyword evidence="4 6" id="KW-0472">Membrane</keyword>
<evidence type="ECO:0000256" key="2">
    <source>
        <dbReference type="ARBA" id="ARBA00022692"/>
    </source>
</evidence>